<dbReference type="HOGENOM" id="CLU_003864_4_0_1"/>
<keyword evidence="5" id="KW-0539">Nucleus</keyword>
<feature type="domain" description="Zn(2)-C6 fungal-type" evidence="7">
    <location>
        <begin position="75"/>
        <end position="104"/>
    </location>
</feature>
<dbReference type="CDD" id="cd12148">
    <property type="entry name" value="fungal_TF_MHR"/>
    <property type="match status" value="1"/>
</dbReference>
<dbReference type="Gene3D" id="4.10.240.10">
    <property type="entry name" value="Zn(2)-C6 fungal-type DNA-binding domain"/>
    <property type="match status" value="1"/>
</dbReference>
<keyword evidence="3" id="KW-0805">Transcription regulation</keyword>
<dbReference type="EMBL" id="KB021005">
    <property type="protein sequence ID" value="ELA26994.1"/>
    <property type="molecule type" value="Genomic_DNA"/>
</dbReference>
<feature type="region of interest" description="Disordered" evidence="6">
    <location>
        <begin position="111"/>
        <end position="193"/>
    </location>
</feature>
<keyword evidence="4" id="KW-0804">Transcription</keyword>
<feature type="compositionally biased region" description="Polar residues" evidence="6">
    <location>
        <begin position="135"/>
        <end position="145"/>
    </location>
</feature>
<evidence type="ECO:0000256" key="5">
    <source>
        <dbReference type="ARBA" id="ARBA00023242"/>
    </source>
</evidence>
<dbReference type="Pfam" id="PF04082">
    <property type="entry name" value="Fungal_trans"/>
    <property type="match status" value="1"/>
</dbReference>
<dbReference type="PROSITE" id="PS50048">
    <property type="entry name" value="ZN2_CY6_FUNGAL_2"/>
    <property type="match status" value="1"/>
</dbReference>
<dbReference type="PANTHER" id="PTHR47660:SF7">
    <property type="entry name" value="TRANSCRIPTION FACTOR WITH C2H2 AND ZN(2)-CYS(6) DNA BINDING DOMAIN (EUROFUNG)"/>
    <property type="match status" value="1"/>
</dbReference>
<protein>
    <submittedName>
        <fullName evidence="8">C2H2 type zinc finger domain protein</fullName>
    </submittedName>
</protein>
<dbReference type="InterPro" id="IPR001138">
    <property type="entry name" value="Zn2Cys6_DnaBD"/>
</dbReference>
<organism evidence="8">
    <name type="scientific">Colletotrichum fructicola (strain Nara gc5)</name>
    <name type="common">Anthracnose fungus</name>
    <name type="synonym">Colletotrichum gloeosporioides (strain Nara gc5)</name>
    <dbReference type="NCBI Taxonomy" id="1213859"/>
    <lineage>
        <taxon>Eukaryota</taxon>
        <taxon>Fungi</taxon>
        <taxon>Dikarya</taxon>
        <taxon>Ascomycota</taxon>
        <taxon>Pezizomycotina</taxon>
        <taxon>Sordariomycetes</taxon>
        <taxon>Hypocreomycetidae</taxon>
        <taxon>Glomerellales</taxon>
        <taxon>Glomerellaceae</taxon>
        <taxon>Colletotrichum</taxon>
        <taxon>Colletotrichum gloeosporioides species complex</taxon>
    </lineage>
</organism>
<evidence type="ECO:0000256" key="6">
    <source>
        <dbReference type="SAM" id="MobiDB-lite"/>
    </source>
</evidence>
<evidence type="ECO:0000256" key="1">
    <source>
        <dbReference type="ARBA" id="ARBA00022723"/>
    </source>
</evidence>
<gene>
    <name evidence="8" type="ORF">CGGC5_12037</name>
</gene>
<dbReference type="GO" id="GO:0008270">
    <property type="term" value="F:zinc ion binding"/>
    <property type="evidence" value="ECO:0007669"/>
    <property type="project" value="InterPro"/>
</dbReference>
<dbReference type="AlphaFoldDB" id="L2FKS1"/>
<dbReference type="SUPFAM" id="SSF57701">
    <property type="entry name" value="Zn2/Cys6 DNA-binding domain"/>
    <property type="match status" value="1"/>
</dbReference>
<evidence type="ECO:0000256" key="3">
    <source>
        <dbReference type="ARBA" id="ARBA00023015"/>
    </source>
</evidence>
<name>L2FKS1_COLFN</name>
<sequence length="870" mass="97723">MRKATLIVKFAIRPSIDASIISVIYVLTPTRDRLHALSADRALGEYSLSRHHTTIHLGGDRQNNSDRDNRRVSQACKSCNASKVRCDGQLPCERCRRSKNNCFYEPIGKRRASEAHSNRPGSKQPRINNEDDSSNKSNGNATNNGIADDRHIPPSPPVTVPDDRPLASNYVGDGQSTRSRDQPVILEETDGSPNLDCASGETNLVQYQEPPIRFDMLLEGTGLFLDLDTADTAPTPSIMLGTYDEPTNWLDYNPDLNFLPYIMPSNPSAQMAFDKQIERSTVAPPHITASRNPPPSDQMMDQGAVTELYSRSHTPAIDQDAVELKHYHPVSIEMDAPLVFPDMTQLGAQDIDEEDLAHVDELPQEAVQRVIDYATDMQRKPSFPPFIELRIPPGPVLNAWMQLYFEFFHPMFPILHKPSFTSKKRHWFLMFAVAAVGAQFSNIPDARRCSRAMHELVRRQSAAMCERENYMSRELWMLQTIVLNRVGLMYDGDRRSLEVAEITQALPITLARRKGFFNNLLPMQKFSQLQLPLTHKWQIWVLDEERRRLGFSVWVGSTSHADYLHVDETDTRLVRVSELQIPLPQPDDRWAAANAQSWAGFSNVLEYNGSHGVFTIDQVVTNNCWKSAWTKTNTIGKQVILQRLTDIICSPDAPTDTSCAVEVLNDLLNMIESEQTAQAVDELKSATTHQLIALTGLMFYNTPTSKLLPTVVKSIYGKFKDEEWTQAAQLWGESGRQARLACYFAARIIHVTRSSHCPHFGAPVSLLSAVFILWIYSKLAQRCPGGLLLLASGPIVVLGPKARRDMPDTSWVENGWSQIKMPGIGNLCSVQGRRKFLDEAILSMRALKGWGISATYSQLLTRLRASEPSS</sequence>
<keyword evidence="1" id="KW-0479">Metal-binding</keyword>
<dbReference type="SMART" id="SM00066">
    <property type="entry name" value="GAL4"/>
    <property type="match status" value="1"/>
</dbReference>
<evidence type="ECO:0000256" key="4">
    <source>
        <dbReference type="ARBA" id="ARBA00023163"/>
    </source>
</evidence>
<dbReference type="GO" id="GO:0000981">
    <property type="term" value="F:DNA-binding transcription factor activity, RNA polymerase II-specific"/>
    <property type="evidence" value="ECO:0007669"/>
    <property type="project" value="InterPro"/>
</dbReference>
<dbReference type="InterPro" id="IPR007219">
    <property type="entry name" value="XnlR_reg_dom"/>
</dbReference>
<dbReference type="CDD" id="cd00067">
    <property type="entry name" value="GAL4"/>
    <property type="match status" value="1"/>
</dbReference>
<evidence type="ECO:0000259" key="7">
    <source>
        <dbReference type="PROSITE" id="PS50048"/>
    </source>
</evidence>
<dbReference type="GO" id="GO:0006351">
    <property type="term" value="P:DNA-templated transcription"/>
    <property type="evidence" value="ECO:0007669"/>
    <property type="project" value="InterPro"/>
</dbReference>
<keyword evidence="2" id="KW-0862">Zinc</keyword>
<evidence type="ECO:0000313" key="8">
    <source>
        <dbReference type="EMBL" id="ELA26994.1"/>
    </source>
</evidence>
<dbReference type="STRING" id="1213859.L2FKS1"/>
<evidence type="ECO:0000256" key="2">
    <source>
        <dbReference type="ARBA" id="ARBA00022833"/>
    </source>
</evidence>
<dbReference type="GO" id="GO:0003677">
    <property type="term" value="F:DNA binding"/>
    <property type="evidence" value="ECO:0007669"/>
    <property type="project" value="InterPro"/>
</dbReference>
<dbReference type="Pfam" id="PF00172">
    <property type="entry name" value="Zn_clus"/>
    <property type="match status" value="1"/>
</dbReference>
<dbReference type="InterPro" id="IPR036864">
    <property type="entry name" value="Zn2-C6_fun-type_DNA-bd_sf"/>
</dbReference>
<accession>L2FKS1</accession>
<dbReference type="PANTHER" id="PTHR47660">
    <property type="entry name" value="TRANSCRIPTION FACTOR WITH C2H2 AND ZN(2)-CYS(6) DNA BINDING DOMAIN (EUROFUNG)-RELATED-RELATED"/>
    <property type="match status" value="1"/>
</dbReference>
<proteinExistence type="predicted"/>
<reference evidence="8" key="1">
    <citation type="submission" date="2012-08" db="EMBL/GenBank/DDBJ databases">
        <title>Genome analysis of Colletotrichum orbiculare and Colletotrichum fructicola.</title>
        <authorList>
            <person name="Gan P.H.P."/>
            <person name="Ikeda K."/>
            <person name="Irieda H."/>
            <person name="Narusaka M."/>
            <person name="O'Connell R.J."/>
            <person name="Narusaka Y."/>
            <person name="Takano Y."/>
            <person name="Kubo Y."/>
            <person name="Shirasu K."/>
        </authorList>
    </citation>
    <scope>NUCLEOTIDE SEQUENCE</scope>
    <source>
        <strain evidence="8">Nara gc5</strain>
    </source>
</reference>